<dbReference type="SUPFAM" id="SSF103481">
    <property type="entry name" value="Multidrug resistance efflux transporter EmrE"/>
    <property type="match status" value="2"/>
</dbReference>
<comment type="similarity">
    <text evidence="2">Belongs to the EamA transporter family.</text>
</comment>
<feature type="transmembrane region" description="Helical" evidence="7">
    <location>
        <begin position="126"/>
        <end position="145"/>
    </location>
</feature>
<proteinExistence type="inferred from homology"/>
<evidence type="ECO:0000259" key="8">
    <source>
        <dbReference type="Pfam" id="PF00892"/>
    </source>
</evidence>
<evidence type="ECO:0000313" key="10">
    <source>
        <dbReference type="Proteomes" id="UP000261212"/>
    </source>
</evidence>
<dbReference type="InterPro" id="IPR050638">
    <property type="entry name" value="AA-Vitamin_Transporters"/>
</dbReference>
<dbReference type="Pfam" id="PF00892">
    <property type="entry name" value="EamA"/>
    <property type="match status" value="2"/>
</dbReference>
<dbReference type="EMBL" id="QUSM01000002">
    <property type="protein sequence ID" value="RGD75546.1"/>
    <property type="molecule type" value="Genomic_DNA"/>
</dbReference>
<keyword evidence="4 7" id="KW-0812">Transmembrane</keyword>
<sequence>MNKKFTIGIICAAVCETIFGLSYLFTKNITLSFTPIDVLSWRFIIAFIGINLCLLFKVIKVDFKDKSLKPILMTALFCPVIYFTSETFGIELTTASESGTIIASIPIVTILCSALILKEKPNKNQIVGISLTFIGVVITVIVKGLSASFDILGYSMLFMAVLSYSLYSVYCKKSDNFTNIEKTYIMISMGFVFFGALGMGDNLIKGTFYDFIVLPFVNREFLITALYLGLGASIIAFLLSNTAIGYLGTNKTASFVGLSTVVSILSGIVILSESFTILQLVGSILVLLGVYVSNTKLK</sequence>
<accession>A0A3E3E2I4</accession>
<protein>
    <submittedName>
        <fullName evidence="9">DMT family transporter</fullName>
    </submittedName>
</protein>
<feature type="transmembrane region" description="Helical" evidence="7">
    <location>
        <begin position="183"/>
        <end position="201"/>
    </location>
</feature>
<name>A0A3E3E2I4_9FIRM</name>
<evidence type="ECO:0000256" key="7">
    <source>
        <dbReference type="SAM" id="Phobius"/>
    </source>
</evidence>
<feature type="transmembrane region" description="Helical" evidence="7">
    <location>
        <begin position="221"/>
        <end position="240"/>
    </location>
</feature>
<dbReference type="AlphaFoldDB" id="A0A3E3E2I4"/>
<evidence type="ECO:0000256" key="2">
    <source>
        <dbReference type="ARBA" id="ARBA00007362"/>
    </source>
</evidence>
<dbReference type="InterPro" id="IPR037185">
    <property type="entry name" value="EmrE-like"/>
</dbReference>
<organism evidence="9 10">
    <name type="scientific">Anaerofustis stercorihominis</name>
    <dbReference type="NCBI Taxonomy" id="214853"/>
    <lineage>
        <taxon>Bacteria</taxon>
        <taxon>Bacillati</taxon>
        <taxon>Bacillota</taxon>
        <taxon>Clostridia</taxon>
        <taxon>Eubacteriales</taxon>
        <taxon>Eubacteriaceae</taxon>
        <taxon>Anaerofustis</taxon>
    </lineage>
</organism>
<evidence type="ECO:0000256" key="6">
    <source>
        <dbReference type="ARBA" id="ARBA00023136"/>
    </source>
</evidence>
<dbReference type="Proteomes" id="UP000261212">
    <property type="component" value="Unassembled WGS sequence"/>
</dbReference>
<evidence type="ECO:0000313" key="9">
    <source>
        <dbReference type="EMBL" id="RGD75546.1"/>
    </source>
</evidence>
<dbReference type="GO" id="GO:0005886">
    <property type="term" value="C:plasma membrane"/>
    <property type="evidence" value="ECO:0007669"/>
    <property type="project" value="UniProtKB-SubCell"/>
</dbReference>
<dbReference type="RefSeq" id="WP_007049923.1">
    <property type="nucleotide sequence ID" value="NZ_CABKNJ010000001.1"/>
</dbReference>
<feature type="transmembrane region" description="Helical" evidence="7">
    <location>
        <begin position="98"/>
        <end position="117"/>
    </location>
</feature>
<keyword evidence="3" id="KW-1003">Cell membrane</keyword>
<feature type="transmembrane region" description="Helical" evidence="7">
    <location>
        <begin position="71"/>
        <end position="92"/>
    </location>
</feature>
<feature type="transmembrane region" description="Helical" evidence="7">
    <location>
        <begin position="252"/>
        <end position="271"/>
    </location>
</feature>
<evidence type="ECO:0000256" key="5">
    <source>
        <dbReference type="ARBA" id="ARBA00022989"/>
    </source>
</evidence>
<dbReference type="PANTHER" id="PTHR32322:SF18">
    <property type="entry name" value="S-ADENOSYLMETHIONINE_S-ADENOSYLHOMOCYSTEINE TRANSPORTER"/>
    <property type="match status" value="1"/>
</dbReference>
<keyword evidence="6 7" id="KW-0472">Membrane</keyword>
<reference evidence="9 10" key="1">
    <citation type="submission" date="2018-08" db="EMBL/GenBank/DDBJ databases">
        <title>A genome reference for cultivated species of the human gut microbiota.</title>
        <authorList>
            <person name="Zou Y."/>
            <person name="Xue W."/>
            <person name="Luo G."/>
        </authorList>
    </citation>
    <scope>NUCLEOTIDE SEQUENCE [LARGE SCALE GENOMIC DNA]</scope>
    <source>
        <strain evidence="9 10">AM25-6</strain>
    </source>
</reference>
<feature type="transmembrane region" description="Helical" evidence="7">
    <location>
        <begin position="38"/>
        <end position="59"/>
    </location>
</feature>
<dbReference type="InterPro" id="IPR000620">
    <property type="entry name" value="EamA_dom"/>
</dbReference>
<feature type="domain" description="EamA" evidence="8">
    <location>
        <begin position="7"/>
        <end position="140"/>
    </location>
</feature>
<evidence type="ECO:0000256" key="3">
    <source>
        <dbReference type="ARBA" id="ARBA00022475"/>
    </source>
</evidence>
<comment type="subcellular location">
    <subcellularLocation>
        <location evidence="1">Cell membrane</location>
        <topology evidence="1">Multi-pass membrane protein</topology>
    </subcellularLocation>
</comment>
<feature type="transmembrane region" description="Helical" evidence="7">
    <location>
        <begin position="7"/>
        <end position="26"/>
    </location>
</feature>
<feature type="transmembrane region" description="Helical" evidence="7">
    <location>
        <begin position="277"/>
        <end position="294"/>
    </location>
</feature>
<gene>
    <name evidence="9" type="ORF">DW687_04265</name>
</gene>
<feature type="domain" description="EamA" evidence="8">
    <location>
        <begin position="152"/>
        <end position="294"/>
    </location>
</feature>
<feature type="transmembrane region" description="Helical" evidence="7">
    <location>
        <begin position="151"/>
        <end position="171"/>
    </location>
</feature>
<dbReference type="PANTHER" id="PTHR32322">
    <property type="entry name" value="INNER MEMBRANE TRANSPORTER"/>
    <property type="match status" value="1"/>
</dbReference>
<comment type="caution">
    <text evidence="9">The sequence shown here is derived from an EMBL/GenBank/DDBJ whole genome shotgun (WGS) entry which is preliminary data.</text>
</comment>
<evidence type="ECO:0000256" key="4">
    <source>
        <dbReference type="ARBA" id="ARBA00022692"/>
    </source>
</evidence>
<dbReference type="GeneID" id="98000264"/>
<evidence type="ECO:0000256" key="1">
    <source>
        <dbReference type="ARBA" id="ARBA00004651"/>
    </source>
</evidence>
<keyword evidence="5 7" id="KW-1133">Transmembrane helix</keyword>